<protein>
    <recommendedName>
        <fullName evidence="1">Reverse transcriptase zinc-binding domain-containing protein</fullName>
    </recommendedName>
</protein>
<evidence type="ECO:0000313" key="2">
    <source>
        <dbReference type="EMBL" id="KAK9723563.1"/>
    </source>
</evidence>
<feature type="domain" description="Reverse transcriptase zinc-binding" evidence="1">
    <location>
        <begin position="114"/>
        <end position="196"/>
    </location>
</feature>
<dbReference type="AlphaFoldDB" id="A0AAW1KT39"/>
<gene>
    <name evidence="2" type="ORF">RND81_05G008200</name>
</gene>
<evidence type="ECO:0000313" key="3">
    <source>
        <dbReference type="Proteomes" id="UP001443914"/>
    </source>
</evidence>
<dbReference type="EMBL" id="JBDFQZ010000005">
    <property type="protein sequence ID" value="KAK9723563.1"/>
    <property type="molecule type" value="Genomic_DNA"/>
</dbReference>
<dbReference type="PANTHER" id="PTHR33116">
    <property type="entry name" value="REVERSE TRANSCRIPTASE ZINC-BINDING DOMAIN-CONTAINING PROTEIN-RELATED-RELATED"/>
    <property type="match status" value="1"/>
</dbReference>
<reference evidence="2" key="1">
    <citation type="submission" date="2024-03" db="EMBL/GenBank/DDBJ databases">
        <title>WGS assembly of Saponaria officinalis var. Norfolk2.</title>
        <authorList>
            <person name="Jenkins J."/>
            <person name="Shu S."/>
            <person name="Grimwood J."/>
            <person name="Barry K."/>
            <person name="Goodstein D."/>
            <person name="Schmutz J."/>
            <person name="Leebens-Mack J."/>
            <person name="Osbourn A."/>
        </authorList>
    </citation>
    <scope>NUCLEOTIDE SEQUENCE [LARGE SCALE GENOMIC DNA]</scope>
    <source>
        <strain evidence="2">JIC</strain>
    </source>
</reference>
<accession>A0AAW1KT39</accession>
<proteinExistence type="predicted"/>
<dbReference type="InterPro" id="IPR026960">
    <property type="entry name" value="RVT-Znf"/>
</dbReference>
<keyword evidence="3" id="KW-1185">Reference proteome</keyword>
<sequence>MENFLWDGGVDFKRSPLVSWDKVCKPKSEGGLGLKNDVLWNKAAVGKLVWWVAYKTDHLWVRWINHTYLKGRTWQNFSPSTSSTWYWRKICQIKDLLADAYRQNQWENQTGKEYTIAKGYEWIRDKGQKVPWNSLVWNSWTVPKYSLLAWIYHCGNMNTKSKLYTLGISEDNTCYLCGSGVEDLDHIFFDCAYSRKIIDLLREKLHMHIPYNNILGWRLNRSGPKDDQGALNAIINASCYHIWHQRNTSRVDLKLLRPKNLVDYIMNELKLRFRKMVDGIELVKASRLKKIFWDKL</sequence>
<name>A0AAW1KT39_SAPOF</name>
<dbReference type="PANTHER" id="PTHR33116:SF78">
    <property type="entry name" value="OS12G0587133 PROTEIN"/>
    <property type="match status" value="1"/>
</dbReference>
<dbReference type="Proteomes" id="UP001443914">
    <property type="component" value="Unassembled WGS sequence"/>
</dbReference>
<evidence type="ECO:0000259" key="1">
    <source>
        <dbReference type="Pfam" id="PF13966"/>
    </source>
</evidence>
<dbReference type="Pfam" id="PF13966">
    <property type="entry name" value="zf-RVT"/>
    <property type="match status" value="1"/>
</dbReference>
<comment type="caution">
    <text evidence="2">The sequence shown here is derived from an EMBL/GenBank/DDBJ whole genome shotgun (WGS) entry which is preliminary data.</text>
</comment>
<organism evidence="2 3">
    <name type="scientific">Saponaria officinalis</name>
    <name type="common">Common soapwort</name>
    <name type="synonym">Lychnis saponaria</name>
    <dbReference type="NCBI Taxonomy" id="3572"/>
    <lineage>
        <taxon>Eukaryota</taxon>
        <taxon>Viridiplantae</taxon>
        <taxon>Streptophyta</taxon>
        <taxon>Embryophyta</taxon>
        <taxon>Tracheophyta</taxon>
        <taxon>Spermatophyta</taxon>
        <taxon>Magnoliopsida</taxon>
        <taxon>eudicotyledons</taxon>
        <taxon>Gunneridae</taxon>
        <taxon>Pentapetalae</taxon>
        <taxon>Caryophyllales</taxon>
        <taxon>Caryophyllaceae</taxon>
        <taxon>Caryophylleae</taxon>
        <taxon>Saponaria</taxon>
    </lineage>
</organism>